<proteinExistence type="predicted"/>
<protein>
    <submittedName>
        <fullName evidence="3">DNAj</fullName>
    </submittedName>
</protein>
<feature type="region of interest" description="Disordered" evidence="1">
    <location>
        <begin position="108"/>
        <end position="205"/>
    </location>
</feature>
<dbReference type="PROSITE" id="PS50090">
    <property type="entry name" value="MYB_LIKE"/>
    <property type="match status" value="1"/>
</dbReference>
<dbReference type="InterPro" id="IPR009057">
    <property type="entry name" value="Homeodomain-like_sf"/>
</dbReference>
<feature type="compositionally biased region" description="Polar residues" evidence="1">
    <location>
        <begin position="108"/>
        <end position="121"/>
    </location>
</feature>
<reference evidence="3" key="1">
    <citation type="submission" date="2022-08" db="EMBL/GenBank/DDBJ databases">
        <title>Novel sulfate-reducing endosymbionts in the free-living metamonad Anaeramoeba.</title>
        <authorList>
            <person name="Jerlstrom-Hultqvist J."/>
            <person name="Cepicka I."/>
            <person name="Gallot-Lavallee L."/>
            <person name="Salas-Leiva D."/>
            <person name="Curtis B.A."/>
            <person name="Zahonova K."/>
            <person name="Pipaliya S."/>
            <person name="Dacks J."/>
            <person name="Roger A.J."/>
        </authorList>
    </citation>
    <scope>NUCLEOTIDE SEQUENCE</scope>
    <source>
        <strain evidence="3">Schooner1</strain>
    </source>
</reference>
<evidence type="ECO:0000313" key="3">
    <source>
        <dbReference type="EMBL" id="KAJ6251381.1"/>
    </source>
</evidence>
<organism evidence="3 4">
    <name type="scientific">Anaeramoeba flamelloides</name>
    <dbReference type="NCBI Taxonomy" id="1746091"/>
    <lineage>
        <taxon>Eukaryota</taxon>
        <taxon>Metamonada</taxon>
        <taxon>Anaeramoebidae</taxon>
        <taxon>Anaeramoeba</taxon>
    </lineage>
</organism>
<feature type="compositionally biased region" description="Basic and acidic residues" evidence="1">
    <location>
        <begin position="123"/>
        <end position="143"/>
    </location>
</feature>
<dbReference type="SUPFAM" id="SSF46689">
    <property type="entry name" value="Homeodomain-like"/>
    <property type="match status" value="2"/>
</dbReference>
<comment type="caution">
    <text evidence="3">The sequence shown here is derived from an EMBL/GenBank/DDBJ whole genome shotgun (WGS) entry which is preliminary data.</text>
</comment>
<dbReference type="InterPro" id="IPR001005">
    <property type="entry name" value="SANT/Myb"/>
</dbReference>
<evidence type="ECO:0000313" key="4">
    <source>
        <dbReference type="Proteomes" id="UP001150062"/>
    </source>
</evidence>
<name>A0ABQ8Z3I5_9EUKA</name>
<evidence type="ECO:0000259" key="2">
    <source>
        <dbReference type="PROSITE" id="PS50090"/>
    </source>
</evidence>
<feature type="compositionally biased region" description="Basic and acidic residues" evidence="1">
    <location>
        <begin position="151"/>
        <end position="168"/>
    </location>
</feature>
<feature type="domain" description="Myb-like" evidence="2">
    <location>
        <begin position="397"/>
        <end position="452"/>
    </location>
</feature>
<sequence length="571" mass="67509">MSKDSKPTPILGLSISNLDQNLSSNQYTSLFGLNKEDRLEYEEFLNNPNEDDDFNSDVLLDELEDQFVLSSDNFDIAQDLYQWGNYSDEEGERGNIVYETNFHGLLNQNNSQLNEKGSENQIETEKKREKGKENKKENEKKTEEEEEEEKEKEKEIVKKKDTERNNEKDFEEESEKETEMENKKKHQITKSNKKQETRNKSGANKTNLSYQKLEEEFDLLYKYHLQLLMQNCIIAKKRNEQKLFQENVALLWEIIEHRNTSLVHLKLTNNYGNSPSETALDTPLLRRIPKFIAKIDDLEQVSLKELKELFDSLLGKNTEKKLIPKKLQVVCQKEIGKTSNFTLSEEYLLICGMRKYGKDWRKIRDRYLPTKLIKNIQNRVKYVTYSKSMENNIIRKYLDEQSSKFSEKEIKLLKKGKKEFSNNQYSNWKMISKKVFPNKNPHTLKKKWNEINSSSKKERTINQKILNIKSPSNVNSNSSNNNYQKKKRLFKRKRKFIQIGPRITNHIPKNIFLGSKMNQDKTLKKKKLIHTNNINAQNVMKFEKKEIKKILSFNDSIFEKETLSDDSDDEN</sequence>
<dbReference type="Proteomes" id="UP001150062">
    <property type="component" value="Unassembled WGS sequence"/>
</dbReference>
<dbReference type="EMBL" id="JAOAOG010000060">
    <property type="protein sequence ID" value="KAJ6251381.1"/>
    <property type="molecule type" value="Genomic_DNA"/>
</dbReference>
<keyword evidence="4" id="KW-1185">Reference proteome</keyword>
<evidence type="ECO:0000256" key="1">
    <source>
        <dbReference type="SAM" id="MobiDB-lite"/>
    </source>
</evidence>
<gene>
    <name evidence="3" type="ORF">M0813_15038</name>
</gene>
<dbReference type="SMART" id="SM00717">
    <property type="entry name" value="SANT"/>
    <property type="match status" value="2"/>
</dbReference>
<feature type="compositionally biased region" description="Basic residues" evidence="1">
    <location>
        <begin position="183"/>
        <end position="192"/>
    </location>
</feature>
<accession>A0ABQ8Z3I5</accession>